<sequence>MKLAGKTAFVAPDATNAAVVAVLRREGARVETEGTLAAAAEKFGGIDIVFTGAGPDALPHLRDNGTVIVYGRALAHPPAALLEPRRLRVNYVVADARTPHHEIAEAVLYLASDDAFTTQGEEVVLTRLALAS</sequence>
<evidence type="ECO:0000313" key="2">
    <source>
        <dbReference type="Proteomes" id="UP001589810"/>
    </source>
</evidence>
<dbReference type="Proteomes" id="UP001589810">
    <property type="component" value="Unassembled WGS sequence"/>
</dbReference>
<dbReference type="InterPro" id="IPR036291">
    <property type="entry name" value="NAD(P)-bd_dom_sf"/>
</dbReference>
<organism evidence="1 2">
    <name type="scientific">Kutzneria chonburiensis</name>
    <dbReference type="NCBI Taxonomy" id="1483604"/>
    <lineage>
        <taxon>Bacteria</taxon>
        <taxon>Bacillati</taxon>
        <taxon>Actinomycetota</taxon>
        <taxon>Actinomycetes</taxon>
        <taxon>Pseudonocardiales</taxon>
        <taxon>Pseudonocardiaceae</taxon>
        <taxon>Kutzneria</taxon>
    </lineage>
</organism>
<dbReference type="EMBL" id="JBHLUD010000010">
    <property type="protein sequence ID" value="MFC0545832.1"/>
    <property type="molecule type" value="Genomic_DNA"/>
</dbReference>
<keyword evidence="2" id="KW-1185">Reference proteome</keyword>
<reference evidence="1 2" key="1">
    <citation type="submission" date="2024-09" db="EMBL/GenBank/DDBJ databases">
        <authorList>
            <person name="Sun Q."/>
            <person name="Mori K."/>
        </authorList>
    </citation>
    <scope>NUCLEOTIDE SEQUENCE [LARGE SCALE GENOMIC DNA]</scope>
    <source>
        <strain evidence="1 2">TBRC 1432</strain>
    </source>
</reference>
<comment type="caution">
    <text evidence="1">The sequence shown here is derived from an EMBL/GenBank/DDBJ whole genome shotgun (WGS) entry which is preliminary data.</text>
</comment>
<evidence type="ECO:0000313" key="1">
    <source>
        <dbReference type="EMBL" id="MFC0545832.1"/>
    </source>
</evidence>
<protein>
    <submittedName>
        <fullName evidence="1">Uncharacterized protein</fullName>
    </submittedName>
</protein>
<dbReference type="SUPFAM" id="SSF51735">
    <property type="entry name" value="NAD(P)-binding Rossmann-fold domains"/>
    <property type="match status" value="1"/>
</dbReference>
<gene>
    <name evidence="1" type="ORF">ACFFH7_30250</name>
</gene>
<accession>A0ABV6N0I5</accession>
<proteinExistence type="predicted"/>
<dbReference type="RefSeq" id="WP_273943632.1">
    <property type="nucleotide sequence ID" value="NZ_CP097263.1"/>
</dbReference>
<name>A0ABV6N0I5_9PSEU</name>